<feature type="chain" id="PRO_5004178007" evidence="2">
    <location>
        <begin position="27"/>
        <end position="130"/>
    </location>
</feature>
<dbReference type="Proteomes" id="UP000001055">
    <property type="component" value="Unassembled WGS sequence"/>
</dbReference>
<dbReference type="HOGENOM" id="CLU_1938907_0_0_1"/>
<proteinExistence type="predicted"/>
<evidence type="ECO:0000256" key="1">
    <source>
        <dbReference type="SAM" id="MobiDB-lite"/>
    </source>
</evidence>
<sequence>MQRPYTRPIIHLRSLLALLGVPYFCSVDHTDLAPPISSVLSDLTCTSPDLLHQDKTLASSQIGPSARDGTTQNITLEPGYSASSDRHRCYPYESNGTQQIPLMTSTASAPNSRGSVVVAQMQSYNILAPS</sequence>
<gene>
    <name evidence="3" type="ORF">SNOG_09075</name>
</gene>
<reference evidence="4" key="1">
    <citation type="journal article" date="2007" name="Plant Cell">
        <title>Dothideomycete-plant interactions illuminated by genome sequencing and EST analysis of the wheat pathogen Stagonospora nodorum.</title>
        <authorList>
            <person name="Hane J.K."/>
            <person name="Lowe R.G."/>
            <person name="Solomon P.S."/>
            <person name="Tan K.C."/>
            <person name="Schoch C.L."/>
            <person name="Spatafora J.W."/>
            <person name="Crous P.W."/>
            <person name="Kodira C."/>
            <person name="Birren B.W."/>
            <person name="Galagan J.E."/>
            <person name="Torriani S.F."/>
            <person name="McDonald B.A."/>
            <person name="Oliver R.P."/>
        </authorList>
    </citation>
    <scope>NUCLEOTIDE SEQUENCE [LARGE SCALE GENOMIC DNA]</scope>
    <source>
        <strain evidence="4">SN15 / ATCC MYA-4574 / FGSC 10173</strain>
    </source>
</reference>
<dbReference type="EMBL" id="CH445338">
    <property type="protein sequence ID" value="EAT83267.1"/>
    <property type="molecule type" value="Genomic_DNA"/>
</dbReference>
<organism evidence="3 4">
    <name type="scientific">Phaeosphaeria nodorum (strain SN15 / ATCC MYA-4574 / FGSC 10173)</name>
    <name type="common">Glume blotch fungus</name>
    <name type="synonym">Parastagonospora nodorum</name>
    <dbReference type="NCBI Taxonomy" id="321614"/>
    <lineage>
        <taxon>Eukaryota</taxon>
        <taxon>Fungi</taxon>
        <taxon>Dikarya</taxon>
        <taxon>Ascomycota</taxon>
        <taxon>Pezizomycotina</taxon>
        <taxon>Dothideomycetes</taxon>
        <taxon>Pleosporomycetidae</taxon>
        <taxon>Pleosporales</taxon>
        <taxon>Pleosporineae</taxon>
        <taxon>Phaeosphaeriaceae</taxon>
        <taxon>Parastagonospora</taxon>
    </lineage>
</organism>
<feature type="region of interest" description="Disordered" evidence="1">
    <location>
        <begin position="57"/>
        <end position="95"/>
    </location>
</feature>
<feature type="signal peptide" evidence="2">
    <location>
        <begin position="1"/>
        <end position="26"/>
    </location>
</feature>
<protein>
    <submittedName>
        <fullName evidence="3">Uncharacterized protein</fullName>
    </submittedName>
</protein>
<feature type="compositionally biased region" description="Polar residues" evidence="1">
    <location>
        <begin position="57"/>
        <end position="75"/>
    </location>
</feature>
<evidence type="ECO:0000256" key="2">
    <source>
        <dbReference type="SAM" id="SignalP"/>
    </source>
</evidence>
<name>Q0UGN9_PHANO</name>
<accession>Q0UGN9</accession>
<evidence type="ECO:0000313" key="4">
    <source>
        <dbReference type="Proteomes" id="UP000001055"/>
    </source>
</evidence>
<dbReference type="RefSeq" id="XP_001799378.1">
    <property type="nucleotide sequence ID" value="XM_001799326.1"/>
</dbReference>
<dbReference type="AlphaFoldDB" id="Q0UGN9"/>
<dbReference type="InParanoid" id="Q0UGN9"/>
<dbReference type="KEGG" id="pno:SNOG_09075"/>
<dbReference type="GeneID" id="5976279"/>
<evidence type="ECO:0000313" key="3">
    <source>
        <dbReference type="EMBL" id="EAT83267.1"/>
    </source>
</evidence>
<keyword evidence="2" id="KW-0732">Signal</keyword>